<keyword evidence="4" id="KW-0378">Hydrolase</keyword>
<reference evidence="4 5" key="1">
    <citation type="journal article" date="2012" name="J. Bacteriol.">
        <title>Complete genome sequence of phototrophic betaproteobacterium Rubrivivax gelatinosus IL144.</title>
        <authorList>
            <person name="Nagashima S."/>
            <person name="Kamimura A."/>
            <person name="Shimizu T."/>
            <person name="Nakamura-isaki S."/>
            <person name="Aono E."/>
            <person name="Sakamoto K."/>
            <person name="Ichikawa N."/>
            <person name="Nakazawa H."/>
            <person name="Sekine M."/>
            <person name="Yamazaki S."/>
            <person name="Fujita N."/>
            <person name="Shimada K."/>
            <person name="Hanada S."/>
            <person name="Nagashima K.V.P."/>
        </authorList>
    </citation>
    <scope>NUCLEOTIDE SEQUENCE [LARGE SCALE GENOMIC DNA]</scope>
    <source>
        <strain evidence="5">NBRC 100245 / IL144</strain>
    </source>
</reference>
<gene>
    <name evidence="4" type="ordered locus">RGE_40590</name>
</gene>
<organism evidence="4 5">
    <name type="scientific">Rubrivivax gelatinosus (strain NBRC 100245 / IL144)</name>
    <dbReference type="NCBI Taxonomy" id="983917"/>
    <lineage>
        <taxon>Bacteria</taxon>
        <taxon>Pseudomonadati</taxon>
        <taxon>Pseudomonadota</taxon>
        <taxon>Betaproteobacteria</taxon>
        <taxon>Burkholderiales</taxon>
        <taxon>Sphaerotilaceae</taxon>
        <taxon>Rubrivivax</taxon>
    </lineage>
</organism>
<evidence type="ECO:0000313" key="4">
    <source>
        <dbReference type="EMBL" id="BAL97395.1"/>
    </source>
</evidence>
<dbReference type="AlphaFoldDB" id="I0HWK8"/>
<dbReference type="SMART" id="SM00849">
    <property type="entry name" value="Lactamase_B"/>
    <property type="match status" value="1"/>
</dbReference>
<dbReference type="InterPro" id="IPR036866">
    <property type="entry name" value="RibonucZ/Hydroxyglut_hydro"/>
</dbReference>
<dbReference type="PROSITE" id="PS51257">
    <property type="entry name" value="PROKAR_LIPOPROTEIN"/>
    <property type="match status" value="1"/>
</dbReference>
<name>I0HWK8_RUBGI</name>
<comment type="similarity">
    <text evidence="1">Belongs to the metallo-beta-lactamase superfamily. Class-B beta-lactamase family.</text>
</comment>
<proteinExistence type="inferred from homology"/>
<dbReference type="EMBL" id="AP012320">
    <property type="protein sequence ID" value="BAL97395.1"/>
    <property type="molecule type" value="Genomic_DNA"/>
</dbReference>
<dbReference type="eggNOG" id="COG0491">
    <property type="taxonomic scope" value="Bacteria"/>
</dbReference>
<dbReference type="PANTHER" id="PTHR42951:SF4">
    <property type="entry name" value="ACYL-COENZYME A THIOESTERASE MBLAC2"/>
    <property type="match status" value="1"/>
</dbReference>
<dbReference type="GO" id="GO:0016787">
    <property type="term" value="F:hydrolase activity"/>
    <property type="evidence" value="ECO:0007669"/>
    <property type="project" value="UniProtKB-KW"/>
</dbReference>
<dbReference type="PANTHER" id="PTHR42951">
    <property type="entry name" value="METALLO-BETA-LACTAMASE DOMAIN-CONTAINING"/>
    <property type="match status" value="1"/>
</dbReference>
<dbReference type="PATRIC" id="fig|983917.3.peg.3959"/>
<dbReference type="GO" id="GO:0017001">
    <property type="term" value="P:antibiotic catabolic process"/>
    <property type="evidence" value="ECO:0007669"/>
    <property type="project" value="UniProtKB-ARBA"/>
</dbReference>
<evidence type="ECO:0000313" key="5">
    <source>
        <dbReference type="Proteomes" id="UP000007883"/>
    </source>
</evidence>
<evidence type="ECO:0000256" key="2">
    <source>
        <dbReference type="SAM" id="SignalP"/>
    </source>
</evidence>
<dbReference type="STRING" id="983917.RGE_40590"/>
<dbReference type="Pfam" id="PF00753">
    <property type="entry name" value="Lactamase_B"/>
    <property type="match status" value="1"/>
</dbReference>
<sequence length="318" mass="32405">MHRRRCHTLLVALALAPAALAACASPGAAAPRALADGVFWVAGSGGAPAPANGGRIGNSGFVVGPAGVVAVDTGTSYAHGRALIAAIRATTERPLALALITHVRPEALFGATAFREAGVPVLMHAQAARLMRSRCDGCLTQLRQALGDAAMAGSAVIAPDRVVDGAATLAEAGRPLELIFPGHASGPGDVALWDPARRVLFAGGLVENGRVPAIDDADLPGWQRALAALTALQPKVVVPAHGAAAGPEAITATAAYLAALDQRARALVADGASLIDVPEAASLPAYAGWDEYDVIHRRNASIAFLRAERALLLGEMPR</sequence>
<feature type="chain" id="PRO_5003629338" evidence="2">
    <location>
        <begin position="22"/>
        <end position="318"/>
    </location>
</feature>
<feature type="signal peptide" evidence="2">
    <location>
        <begin position="1"/>
        <end position="21"/>
    </location>
</feature>
<keyword evidence="5" id="KW-1185">Reference proteome</keyword>
<feature type="domain" description="Metallo-beta-lactamase" evidence="3">
    <location>
        <begin position="56"/>
        <end position="241"/>
    </location>
</feature>
<dbReference type="SUPFAM" id="SSF56281">
    <property type="entry name" value="Metallo-hydrolase/oxidoreductase"/>
    <property type="match status" value="1"/>
</dbReference>
<dbReference type="HOGENOM" id="CLU_056342_0_0_4"/>
<dbReference type="Proteomes" id="UP000007883">
    <property type="component" value="Chromosome"/>
</dbReference>
<protein>
    <submittedName>
        <fullName evidence="4">Putative hydrolase</fullName>
    </submittedName>
</protein>
<keyword evidence="2" id="KW-0732">Signal</keyword>
<dbReference type="InterPro" id="IPR001279">
    <property type="entry name" value="Metallo-B-lactamas"/>
</dbReference>
<dbReference type="RefSeq" id="WP_014430245.1">
    <property type="nucleotide sequence ID" value="NC_017075.1"/>
</dbReference>
<evidence type="ECO:0000256" key="1">
    <source>
        <dbReference type="ARBA" id="ARBA00005250"/>
    </source>
</evidence>
<dbReference type="InterPro" id="IPR050855">
    <property type="entry name" value="NDM-1-like"/>
</dbReference>
<accession>I0HWK8</accession>
<dbReference type="Gene3D" id="3.60.15.10">
    <property type="entry name" value="Ribonuclease Z/Hydroxyacylglutathione hydrolase-like"/>
    <property type="match status" value="1"/>
</dbReference>
<dbReference type="KEGG" id="rge:RGE_40590"/>
<dbReference type="CDD" id="cd16282">
    <property type="entry name" value="metallo-hydrolase-like_MBL-fold"/>
    <property type="match status" value="1"/>
</dbReference>
<evidence type="ECO:0000259" key="3">
    <source>
        <dbReference type="SMART" id="SM00849"/>
    </source>
</evidence>